<dbReference type="PROSITE" id="PS00630">
    <property type="entry name" value="IMP_2"/>
    <property type="match status" value="1"/>
</dbReference>
<feature type="binding site" evidence="9">
    <location>
        <position position="214"/>
    </location>
    <ligand>
        <name>Mg(2+)</name>
        <dbReference type="ChEBI" id="CHEBI:18420"/>
        <label>1</label>
        <note>catalytic</note>
    </ligand>
</feature>
<keyword evidence="8 9" id="KW-0460">Magnesium</keyword>
<dbReference type="GO" id="GO:0008934">
    <property type="term" value="F:inositol monophosphate 1-phosphatase activity"/>
    <property type="evidence" value="ECO:0007669"/>
    <property type="project" value="InterPro"/>
</dbReference>
<evidence type="ECO:0000256" key="10">
    <source>
        <dbReference type="RuleBase" id="RU364068"/>
    </source>
</evidence>
<dbReference type="PROSITE" id="PS00629">
    <property type="entry name" value="IMP_1"/>
    <property type="match status" value="1"/>
</dbReference>
<dbReference type="Proteomes" id="UP000190135">
    <property type="component" value="Unassembled WGS sequence"/>
</dbReference>
<dbReference type="GO" id="GO:0046872">
    <property type="term" value="F:metal ion binding"/>
    <property type="evidence" value="ECO:0007669"/>
    <property type="project" value="UniProtKB-KW"/>
</dbReference>
<dbReference type="InterPro" id="IPR033942">
    <property type="entry name" value="IMPase"/>
</dbReference>
<dbReference type="AlphaFoldDB" id="A0A1T4T3U3"/>
<comment type="catalytic activity">
    <reaction evidence="1 10">
        <text>a myo-inositol phosphate + H2O = myo-inositol + phosphate</text>
        <dbReference type="Rhea" id="RHEA:24056"/>
        <dbReference type="ChEBI" id="CHEBI:15377"/>
        <dbReference type="ChEBI" id="CHEBI:17268"/>
        <dbReference type="ChEBI" id="CHEBI:43474"/>
        <dbReference type="ChEBI" id="CHEBI:84139"/>
        <dbReference type="EC" id="3.1.3.25"/>
    </reaction>
</comment>
<evidence type="ECO:0000313" key="11">
    <source>
        <dbReference type="EMBL" id="SKA34959.1"/>
    </source>
</evidence>
<accession>A0A1T4T3U3</accession>
<dbReference type="Gene3D" id="3.30.540.10">
    <property type="entry name" value="Fructose-1,6-Bisphosphatase, subunit A, domain 1"/>
    <property type="match status" value="1"/>
</dbReference>
<dbReference type="Gene3D" id="3.40.190.80">
    <property type="match status" value="1"/>
</dbReference>
<evidence type="ECO:0000256" key="7">
    <source>
        <dbReference type="ARBA" id="ARBA00022801"/>
    </source>
</evidence>
<feature type="binding site" evidence="9">
    <location>
        <position position="88"/>
    </location>
    <ligand>
        <name>Mg(2+)</name>
        <dbReference type="ChEBI" id="CHEBI:18420"/>
        <label>1</label>
        <note>catalytic</note>
    </ligand>
</feature>
<dbReference type="PANTHER" id="PTHR20854">
    <property type="entry name" value="INOSITOL MONOPHOSPHATASE"/>
    <property type="match status" value="1"/>
</dbReference>
<evidence type="ECO:0000256" key="2">
    <source>
        <dbReference type="ARBA" id="ARBA00001946"/>
    </source>
</evidence>
<dbReference type="RefSeq" id="WP_078710026.1">
    <property type="nucleotide sequence ID" value="NZ_FUXL01000018.1"/>
</dbReference>
<dbReference type="InterPro" id="IPR020583">
    <property type="entry name" value="Inositol_monoP_metal-BS"/>
</dbReference>
<dbReference type="InterPro" id="IPR020550">
    <property type="entry name" value="Inositol_monophosphatase_CS"/>
</dbReference>
<dbReference type="PRINTS" id="PR00377">
    <property type="entry name" value="IMPHPHTASES"/>
</dbReference>
<dbReference type="FunFam" id="3.30.540.10:FF:000003">
    <property type="entry name" value="Inositol-1-monophosphatase"/>
    <property type="match status" value="1"/>
</dbReference>
<evidence type="ECO:0000313" key="12">
    <source>
        <dbReference type="Proteomes" id="UP000190135"/>
    </source>
</evidence>
<protein>
    <recommendedName>
        <fullName evidence="5 10">Inositol-1-monophosphatase</fullName>
        <ecNumber evidence="4 10">3.1.3.25</ecNumber>
    </recommendedName>
</protein>
<dbReference type="OrthoDB" id="9785695at2"/>
<dbReference type="GO" id="GO:0046854">
    <property type="term" value="P:phosphatidylinositol phosphate biosynthetic process"/>
    <property type="evidence" value="ECO:0007669"/>
    <property type="project" value="InterPro"/>
</dbReference>
<feature type="binding site" evidence="9">
    <location>
        <position position="89"/>
    </location>
    <ligand>
        <name>Mg(2+)</name>
        <dbReference type="ChEBI" id="CHEBI:18420"/>
        <label>1</label>
        <note>catalytic</note>
    </ligand>
</feature>
<evidence type="ECO:0000256" key="9">
    <source>
        <dbReference type="PIRSR" id="PIRSR600760-2"/>
    </source>
</evidence>
<feature type="binding site" evidence="9">
    <location>
        <position position="86"/>
    </location>
    <ligand>
        <name>Mg(2+)</name>
        <dbReference type="ChEBI" id="CHEBI:18420"/>
        <label>1</label>
        <note>catalytic</note>
    </ligand>
</feature>
<comment type="cofactor">
    <cofactor evidence="2 9 10">
        <name>Mg(2+)</name>
        <dbReference type="ChEBI" id="CHEBI:18420"/>
    </cofactor>
</comment>
<dbReference type="GO" id="GO:0007165">
    <property type="term" value="P:signal transduction"/>
    <property type="evidence" value="ECO:0007669"/>
    <property type="project" value="TreeGrafter"/>
</dbReference>
<dbReference type="STRING" id="1365950.SAMN05428963_11828"/>
<keyword evidence="12" id="KW-1185">Reference proteome</keyword>
<keyword evidence="7 10" id="KW-0378">Hydrolase</keyword>
<dbReference type="GO" id="GO:0006020">
    <property type="term" value="P:inositol metabolic process"/>
    <property type="evidence" value="ECO:0007669"/>
    <property type="project" value="TreeGrafter"/>
</dbReference>
<dbReference type="SUPFAM" id="SSF56655">
    <property type="entry name" value="Carbohydrate phosphatase"/>
    <property type="match status" value="1"/>
</dbReference>
<evidence type="ECO:0000256" key="5">
    <source>
        <dbReference type="ARBA" id="ARBA00019784"/>
    </source>
</evidence>
<dbReference type="EC" id="3.1.3.25" evidence="4 10"/>
<evidence type="ECO:0000256" key="6">
    <source>
        <dbReference type="ARBA" id="ARBA00022723"/>
    </source>
</evidence>
<proteinExistence type="inferred from homology"/>
<comment type="similarity">
    <text evidence="3 10">Belongs to the inositol monophosphatase superfamily.</text>
</comment>
<name>A0A1T4T3U3_9HYPH</name>
<reference evidence="11 12" key="1">
    <citation type="submission" date="2017-02" db="EMBL/GenBank/DDBJ databases">
        <authorList>
            <person name="Peterson S.W."/>
        </authorList>
    </citation>
    <scope>NUCLEOTIDE SEQUENCE [LARGE SCALE GENOMIC DNA]</scope>
    <source>
        <strain evidence="11 12">USBA 369</strain>
    </source>
</reference>
<evidence type="ECO:0000256" key="3">
    <source>
        <dbReference type="ARBA" id="ARBA00009759"/>
    </source>
</evidence>
<feature type="binding site" evidence="9">
    <location>
        <position position="69"/>
    </location>
    <ligand>
        <name>Mg(2+)</name>
        <dbReference type="ChEBI" id="CHEBI:18420"/>
        <label>1</label>
        <note>catalytic</note>
    </ligand>
</feature>
<keyword evidence="6 9" id="KW-0479">Metal-binding</keyword>
<gene>
    <name evidence="11" type="ORF">SAMN05428963_11828</name>
</gene>
<evidence type="ECO:0000256" key="1">
    <source>
        <dbReference type="ARBA" id="ARBA00001033"/>
    </source>
</evidence>
<dbReference type="Pfam" id="PF00459">
    <property type="entry name" value="Inositol_P"/>
    <property type="match status" value="1"/>
</dbReference>
<dbReference type="EMBL" id="FUXL01000018">
    <property type="protein sequence ID" value="SKA34959.1"/>
    <property type="molecule type" value="Genomic_DNA"/>
</dbReference>
<dbReference type="PRINTS" id="PR01959">
    <property type="entry name" value="SBIMPHPHTASE"/>
</dbReference>
<dbReference type="InterPro" id="IPR000760">
    <property type="entry name" value="Inositol_monophosphatase-like"/>
</dbReference>
<dbReference type="InterPro" id="IPR022337">
    <property type="entry name" value="Inositol_monophosphatase_SuhB"/>
</dbReference>
<dbReference type="PANTHER" id="PTHR20854:SF4">
    <property type="entry name" value="INOSITOL-1-MONOPHOSPHATASE-RELATED"/>
    <property type="match status" value="1"/>
</dbReference>
<evidence type="ECO:0000256" key="8">
    <source>
        <dbReference type="ARBA" id="ARBA00022842"/>
    </source>
</evidence>
<sequence length="277" mass="30236">MARSALLTVMTQAALKAGRSLTRDFGEVQNLQVSMKGPADFVSNADRKAEDIVFQELSRARPDWGFLMEERGIVEGKDPTHRWIVDPLDGTTNFLHGIPVFAVSIALEREGQIVAGVIFNPATDELYSAERGGGAFLNDRRLRVAARQTMNEALFGTGIPFFGRGDHARFLFEARQIMAESSGIRRMGAASLDLAYVAAGRFDAYWEWSVHPWDIAAGSILVREAGGILTSVDGSKFDHMKGDLACGNEMIHKLLLGRLASADASYQRARTGSAATE</sequence>
<dbReference type="CDD" id="cd01639">
    <property type="entry name" value="IMPase"/>
    <property type="match status" value="1"/>
</dbReference>
<organism evidence="11 12">
    <name type="scientific">Consotaella salsifontis</name>
    <dbReference type="NCBI Taxonomy" id="1365950"/>
    <lineage>
        <taxon>Bacteria</taxon>
        <taxon>Pseudomonadati</taxon>
        <taxon>Pseudomonadota</taxon>
        <taxon>Alphaproteobacteria</taxon>
        <taxon>Hyphomicrobiales</taxon>
        <taxon>Aurantimonadaceae</taxon>
        <taxon>Consotaella</taxon>
    </lineage>
</organism>
<evidence type="ECO:0000256" key="4">
    <source>
        <dbReference type="ARBA" id="ARBA00013106"/>
    </source>
</evidence>